<reference evidence="1" key="1">
    <citation type="journal article" date="2010" name="Nature">
        <title>The dynamic genome of Hydra.</title>
        <authorList>
            <person name="Chapman J.A."/>
            <person name="Kirkness E.F."/>
            <person name="Simakov O."/>
            <person name="Hampson S.E."/>
            <person name="Mitros T."/>
            <person name="Weinmaier T."/>
            <person name="Rattei T."/>
            <person name="Balasubramanian P.G."/>
            <person name="Borman J."/>
            <person name="Busam D."/>
            <person name="Disbennett K."/>
            <person name="Pfannkoch C."/>
            <person name="Sumin N."/>
            <person name="Sutton G."/>
            <person name="Viswanathan L."/>
            <person name="Walenz B."/>
            <person name="Goodstein D.M."/>
            <person name="Hellsten U."/>
            <person name="Kawashima T."/>
            <person name="Prochnik S.E."/>
            <person name="Putnam N.H."/>
            <person name="Shu S."/>
            <person name="Blumberg B."/>
            <person name="Dana C.E."/>
            <person name="Gee L."/>
            <person name="Kibler D.F."/>
            <person name="Law L."/>
            <person name="Lindgens D."/>
            <person name="Martinez D.E."/>
            <person name="Peng J."/>
            <person name="Wigge P.A."/>
            <person name="Bertulat B."/>
            <person name="Guder C."/>
            <person name="Nakamura Y."/>
            <person name="Ozbek S."/>
            <person name="Watanabe H."/>
            <person name="Khalturin K."/>
            <person name="Hemmrich G."/>
            <person name="Franke A."/>
            <person name="Augustin R."/>
            <person name="Fraune S."/>
            <person name="Hayakawa E."/>
            <person name="Hayakawa S."/>
            <person name="Hirose M."/>
            <person name="Hwang J."/>
            <person name="Ikeo K."/>
            <person name="Nishimiya-Fujisawa C."/>
            <person name="Ogura A."/>
            <person name="Takahashi T."/>
            <person name="Steinmetz P.R."/>
            <person name="Zhang X."/>
            <person name="Aufschnaiter R."/>
            <person name="Eder M.K."/>
            <person name="Gorny A.K."/>
            <person name="Salvenmoser W."/>
            <person name="Heimberg A.M."/>
            <person name="Wheeler B.M."/>
            <person name="Peterson K.J."/>
            <person name="Boettger A."/>
            <person name="Tischler P."/>
            <person name="Wolf A."/>
            <person name="Gojobori T."/>
            <person name="Remington K.A."/>
            <person name="Strausberg R.L."/>
            <person name="Venter J."/>
            <person name="Technau U."/>
            <person name="Hobmayer B."/>
            <person name="Bosch T.C."/>
            <person name="Holstein T.W."/>
            <person name="Fujisawa T."/>
            <person name="Bode H.R."/>
            <person name="David C.N."/>
            <person name="Rokhsar D.S."/>
            <person name="Steele R.E."/>
        </authorList>
    </citation>
    <scope>NUCLEOTIDE SEQUENCE</scope>
</reference>
<name>C9Y915_CURXX</name>
<evidence type="ECO:0000313" key="1">
    <source>
        <dbReference type="EMBL" id="CBA28215.1"/>
    </source>
</evidence>
<sequence length="65" mass="7347">MIFELSACNFNLEKSPQLGAVIEDVNLVLYFSDGDFDWKGVGDWVLIDSGETLQIDRKKLAHCKN</sequence>
<dbReference type="AlphaFoldDB" id="C9Y915"/>
<proteinExistence type="predicted"/>
<accession>C9Y915</accession>
<gene>
    <name evidence="1" type="ORF">Csp_A06160</name>
</gene>
<organism evidence="1">
    <name type="scientific">Curvibacter symbiont subsp. Hydra magnipapillata</name>
    <dbReference type="NCBI Taxonomy" id="667019"/>
    <lineage>
        <taxon>Bacteria</taxon>
        <taxon>Pseudomonadati</taxon>
        <taxon>Pseudomonadota</taxon>
        <taxon>Betaproteobacteria</taxon>
        <taxon>Burkholderiales</taxon>
        <taxon>Comamonadaceae</taxon>
        <taxon>Curvibacter</taxon>
    </lineage>
</organism>
<protein>
    <submittedName>
        <fullName evidence="1">Uncharacterized protein</fullName>
    </submittedName>
</protein>
<dbReference type="EMBL" id="FN543104">
    <property type="protein sequence ID" value="CBA28215.1"/>
    <property type="molecule type" value="Genomic_DNA"/>
</dbReference>